<dbReference type="AlphaFoldDB" id="A0A7R8ZMK6"/>
<reference evidence="1" key="1">
    <citation type="submission" date="2020-11" db="EMBL/GenBank/DDBJ databases">
        <authorList>
            <person name="Tran Van P."/>
        </authorList>
    </citation>
    <scope>NUCLEOTIDE SEQUENCE</scope>
</reference>
<dbReference type="EMBL" id="OB662484">
    <property type="protein sequence ID" value="CAD7230131.1"/>
    <property type="molecule type" value="Genomic_DNA"/>
</dbReference>
<protein>
    <submittedName>
        <fullName evidence="1">Uncharacterized protein</fullName>
    </submittedName>
</protein>
<sequence length="162" mass="17343">MLSVLKPITRKFLPIRLKSRLNIGLENGQGAVANDEAGPHLLAALPAPIVDVEQGPEDVRHQDSSTAAAEAEGGVSEAHVVLNLPQTSEGQDPAKSAEPEPILVVAYWMPILDIMYKILIKILALFICVSNKGSEVAAQQQRTKRQGVGFDDDAVPKGKICS</sequence>
<name>A0A7R8ZMK6_9CRUS</name>
<proteinExistence type="predicted"/>
<organism evidence="1">
    <name type="scientific">Cyprideis torosa</name>
    <dbReference type="NCBI Taxonomy" id="163714"/>
    <lineage>
        <taxon>Eukaryota</taxon>
        <taxon>Metazoa</taxon>
        <taxon>Ecdysozoa</taxon>
        <taxon>Arthropoda</taxon>
        <taxon>Crustacea</taxon>
        <taxon>Oligostraca</taxon>
        <taxon>Ostracoda</taxon>
        <taxon>Podocopa</taxon>
        <taxon>Podocopida</taxon>
        <taxon>Cytherocopina</taxon>
        <taxon>Cytheroidea</taxon>
        <taxon>Cytherideidae</taxon>
        <taxon>Cyprideis</taxon>
    </lineage>
</organism>
<accession>A0A7R8ZMK6</accession>
<gene>
    <name evidence="1" type="ORF">CTOB1V02_LOCUS7994</name>
</gene>
<feature type="non-terminal residue" evidence="1">
    <location>
        <position position="1"/>
    </location>
</feature>
<evidence type="ECO:0000313" key="1">
    <source>
        <dbReference type="EMBL" id="CAD7230131.1"/>
    </source>
</evidence>